<protein>
    <submittedName>
        <fullName evidence="2">Uncharacterized protein</fullName>
    </submittedName>
</protein>
<reference evidence="2 3" key="1">
    <citation type="submission" date="2020-08" db="EMBL/GenBank/DDBJ databases">
        <title>Sequencing the genomes of 1000 actinobacteria strains.</title>
        <authorList>
            <person name="Klenk H.-P."/>
        </authorList>
    </citation>
    <scope>NUCLEOTIDE SEQUENCE [LARGE SCALE GENOMIC DNA]</scope>
    <source>
        <strain evidence="2 3">DSM 11053</strain>
    </source>
</reference>
<feature type="chain" id="PRO_5030685076" evidence="1">
    <location>
        <begin position="27"/>
        <end position="165"/>
    </location>
</feature>
<dbReference type="EMBL" id="JACHZG010000001">
    <property type="protein sequence ID" value="MBB3327907.1"/>
    <property type="molecule type" value="Genomic_DNA"/>
</dbReference>
<comment type="caution">
    <text evidence="2">The sequence shown here is derived from an EMBL/GenBank/DDBJ whole genome shotgun (WGS) entry which is preliminary data.</text>
</comment>
<feature type="signal peptide" evidence="1">
    <location>
        <begin position="1"/>
        <end position="26"/>
    </location>
</feature>
<name>A0A7W5P7Y7_9ACTN</name>
<keyword evidence="3" id="KW-1185">Reference proteome</keyword>
<organism evidence="2 3">
    <name type="scientific">Microlunatus antarcticus</name>
    <dbReference type="NCBI Taxonomy" id="53388"/>
    <lineage>
        <taxon>Bacteria</taxon>
        <taxon>Bacillati</taxon>
        <taxon>Actinomycetota</taxon>
        <taxon>Actinomycetes</taxon>
        <taxon>Propionibacteriales</taxon>
        <taxon>Propionibacteriaceae</taxon>
        <taxon>Microlunatus</taxon>
    </lineage>
</organism>
<evidence type="ECO:0000256" key="1">
    <source>
        <dbReference type="SAM" id="SignalP"/>
    </source>
</evidence>
<keyword evidence="1" id="KW-0732">Signal</keyword>
<sequence>MRITPLVAAAALAAGLVVGAPSAAQAAPPTISATSSTSSVHAWHADNADVAKKASKAKTKISAKAPAEVTVGDDIEIKAKLTRKSGSKYKAYAKQKLELVLLDAPDAETGGIITTKKTSKKGNVTFALETDPEIAGQSFDFLVAYEGGSKAKASESEVFTVTVTS</sequence>
<dbReference type="AlphaFoldDB" id="A0A7W5P7Y7"/>
<dbReference type="Proteomes" id="UP000565572">
    <property type="component" value="Unassembled WGS sequence"/>
</dbReference>
<evidence type="ECO:0000313" key="3">
    <source>
        <dbReference type="Proteomes" id="UP000565572"/>
    </source>
</evidence>
<gene>
    <name evidence="2" type="ORF">FHX39_002851</name>
</gene>
<evidence type="ECO:0000313" key="2">
    <source>
        <dbReference type="EMBL" id="MBB3327907.1"/>
    </source>
</evidence>
<accession>A0A7W5P7Y7</accession>
<dbReference type="RefSeq" id="WP_183339434.1">
    <property type="nucleotide sequence ID" value="NZ_JACHZG010000001.1"/>
</dbReference>
<proteinExistence type="predicted"/>